<evidence type="ECO:0000313" key="4">
    <source>
        <dbReference type="Proteomes" id="UP000198891"/>
    </source>
</evidence>
<dbReference type="InterPro" id="IPR052513">
    <property type="entry name" value="Thioester_dehydratase-like"/>
</dbReference>
<evidence type="ECO:0008006" key="5">
    <source>
        <dbReference type="Google" id="ProtNLM"/>
    </source>
</evidence>
<reference evidence="3 4" key="1">
    <citation type="submission" date="2016-10" db="EMBL/GenBank/DDBJ databases">
        <authorList>
            <person name="de Groot N.N."/>
        </authorList>
    </citation>
    <scope>NUCLEOTIDE SEQUENCE [LARGE SCALE GENOMIC DNA]</scope>
    <source>
        <strain evidence="3 4">CGMCC 4.3491</strain>
    </source>
</reference>
<keyword evidence="4" id="KW-1185">Reference proteome</keyword>
<dbReference type="InterPro" id="IPR022002">
    <property type="entry name" value="ChsH2_Znr"/>
</dbReference>
<dbReference type="EMBL" id="FNPZ01000005">
    <property type="protein sequence ID" value="SDZ48794.1"/>
    <property type="molecule type" value="Genomic_DNA"/>
</dbReference>
<dbReference type="PANTHER" id="PTHR34075">
    <property type="entry name" value="BLR3430 PROTEIN"/>
    <property type="match status" value="1"/>
</dbReference>
<dbReference type="Pfam" id="PF01796">
    <property type="entry name" value="OB_ChsH2_C"/>
    <property type="match status" value="1"/>
</dbReference>
<gene>
    <name evidence="3" type="ORF">SAMN05216554_4160</name>
</gene>
<evidence type="ECO:0000259" key="1">
    <source>
        <dbReference type="Pfam" id="PF01796"/>
    </source>
</evidence>
<dbReference type="STRING" id="381665.SAMN05216554_4160"/>
<dbReference type="InterPro" id="IPR012340">
    <property type="entry name" value="NA-bd_OB-fold"/>
</dbReference>
<name>A0A1H3TEX5_9MICO</name>
<dbReference type="Proteomes" id="UP000198891">
    <property type="component" value="Unassembled WGS sequence"/>
</dbReference>
<evidence type="ECO:0000313" key="3">
    <source>
        <dbReference type="EMBL" id="SDZ48794.1"/>
    </source>
</evidence>
<dbReference type="Pfam" id="PF12172">
    <property type="entry name" value="zf-ChsH2"/>
    <property type="match status" value="1"/>
</dbReference>
<evidence type="ECO:0000259" key="2">
    <source>
        <dbReference type="Pfam" id="PF12172"/>
    </source>
</evidence>
<dbReference type="Gene3D" id="6.10.30.10">
    <property type="match status" value="1"/>
</dbReference>
<proteinExistence type="predicted"/>
<protein>
    <recommendedName>
        <fullName evidence="5">DUF35 domain-containing protein</fullName>
    </recommendedName>
</protein>
<organism evidence="3 4">
    <name type="scientific">Herbiconiux ginsengi</name>
    <dbReference type="NCBI Taxonomy" id="381665"/>
    <lineage>
        <taxon>Bacteria</taxon>
        <taxon>Bacillati</taxon>
        <taxon>Actinomycetota</taxon>
        <taxon>Actinomycetes</taxon>
        <taxon>Micrococcales</taxon>
        <taxon>Microbacteriaceae</taxon>
        <taxon>Herbiconiux</taxon>
    </lineage>
</organism>
<feature type="domain" description="ChsH2 C-terminal OB-fold" evidence="1">
    <location>
        <begin position="57"/>
        <end position="118"/>
    </location>
</feature>
<sequence>MTPKLPEAPDPAVEYWQNLSEGRLTFGRCRQCDHAWLPVSRECPSCLAADWRFEASTGDAVALSWVVYNHAYNDLWADRLPYVVALIELAEGPRLMSNLVGDFDPTQLRIDHPVRLVIESEGDTAVPRFVPIEQVPEDGDTT</sequence>
<feature type="domain" description="ChsH2 rubredoxin-like zinc ribbon" evidence="2">
    <location>
        <begin position="16"/>
        <end position="51"/>
    </location>
</feature>
<dbReference type="SUPFAM" id="SSF50249">
    <property type="entry name" value="Nucleic acid-binding proteins"/>
    <property type="match status" value="1"/>
</dbReference>
<dbReference type="InterPro" id="IPR002878">
    <property type="entry name" value="ChsH2_C"/>
</dbReference>
<dbReference type="OrthoDB" id="7470921at2"/>
<dbReference type="PANTHER" id="PTHR34075:SF5">
    <property type="entry name" value="BLR3430 PROTEIN"/>
    <property type="match status" value="1"/>
</dbReference>
<dbReference type="AlphaFoldDB" id="A0A1H3TEX5"/>
<dbReference type="RefSeq" id="WP_092557438.1">
    <property type="nucleotide sequence ID" value="NZ_FNPZ01000005.1"/>
</dbReference>
<accession>A0A1H3TEX5</accession>